<dbReference type="Gene3D" id="3.30.70.330">
    <property type="match status" value="2"/>
</dbReference>
<dbReference type="Pfam" id="PF00076">
    <property type="entry name" value="RRM_1"/>
    <property type="match status" value="2"/>
</dbReference>
<gene>
    <name evidence="4" type="ORF">Acr_14g0004090</name>
</gene>
<feature type="domain" description="RRM" evidence="3">
    <location>
        <begin position="177"/>
        <end position="244"/>
    </location>
</feature>
<dbReference type="EMBL" id="BJWL01000014">
    <property type="protein sequence ID" value="GFZ00774.1"/>
    <property type="molecule type" value="Genomic_DNA"/>
</dbReference>
<sequence length="244" mass="27063">MAAMEAACSLFSSCLPSSPSLRLHISTSNLALSVKSPPYPFPRLCVNATRKLGSFKVFSVVEEIAVEDKPDEKTQLTNPMRKLCVQNLPWSFTVDDMKTVFGEFGTVADIEIIKQKDGKSRGFAFVTMYSGEEAQAVIDKFNSQELLGRVIRVEFAKRFRRPPRPPPASPPVRETCHKLYVSNLAWKVRSSHFKEFFASDFNPVSTRVVFDSPSGKSAGYGFVSFSAKEEAESAISALDGKVFL</sequence>
<evidence type="ECO:0000313" key="4">
    <source>
        <dbReference type="EMBL" id="GFZ00774.1"/>
    </source>
</evidence>
<comment type="caution">
    <text evidence="4">The sequence shown here is derived from an EMBL/GenBank/DDBJ whole genome shotgun (WGS) entry which is preliminary data.</text>
</comment>
<dbReference type="InterPro" id="IPR000504">
    <property type="entry name" value="RRM_dom"/>
</dbReference>
<dbReference type="GO" id="GO:0003729">
    <property type="term" value="F:mRNA binding"/>
    <property type="evidence" value="ECO:0007669"/>
    <property type="project" value="TreeGrafter"/>
</dbReference>
<dbReference type="AlphaFoldDB" id="A0A7J0FQC7"/>
<evidence type="ECO:0000256" key="1">
    <source>
        <dbReference type="ARBA" id="ARBA00022884"/>
    </source>
</evidence>
<dbReference type="InterPro" id="IPR035979">
    <property type="entry name" value="RBD_domain_sf"/>
</dbReference>
<protein>
    <submittedName>
        <fullName evidence="4">RNA-binding (RRM/RBD/RNP motifs) family protein</fullName>
    </submittedName>
</protein>
<dbReference type="Proteomes" id="UP000585474">
    <property type="component" value="Unassembled WGS sequence"/>
</dbReference>
<feature type="domain" description="RRM" evidence="3">
    <location>
        <begin position="81"/>
        <end position="158"/>
    </location>
</feature>
<dbReference type="GO" id="GO:0009535">
    <property type="term" value="C:chloroplast thylakoid membrane"/>
    <property type="evidence" value="ECO:0007669"/>
    <property type="project" value="TreeGrafter"/>
</dbReference>
<name>A0A7J0FQC7_9ERIC</name>
<keyword evidence="1 2" id="KW-0694">RNA-binding</keyword>
<dbReference type="PANTHER" id="PTHR48025:SF6">
    <property type="entry name" value="RRM DOMAIN-CONTAINING PROTEIN"/>
    <property type="match status" value="1"/>
</dbReference>
<keyword evidence="5" id="KW-1185">Reference proteome</keyword>
<dbReference type="InterPro" id="IPR050502">
    <property type="entry name" value="Euk_RNA-bind_prot"/>
</dbReference>
<dbReference type="OrthoDB" id="1426951at2759"/>
<evidence type="ECO:0000256" key="2">
    <source>
        <dbReference type="PROSITE-ProRule" id="PRU00176"/>
    </source>
</evidence>
<dbReference type="SUPFAM" id="SSF54928">
    <property type="entry name" value="RNA-binding domain, RBD"/>
    <property type="match status" value="1"/>
</dbReference>
<evidence type="ECO:0000313" key="5">
    <source>
        <dbReference type="Proteomes" id="UP000585474"/>
    </source>
</evidence>
<dbReference type="GO" id="GO:1901259">
    <property type="term" value="P:chloroplast rRNA processing"/>
    <property type="evidence" value="ECO:0007669"/>
    <property type="project" value="TreeGrafter"/>
</dbReference>
<dbReference type="InterPro" id="IPR012677">
    <property type="entry name" value="Nucleotide-bd_a/b_plait_sf"/>
</dbReference>
<reference evidence="4 5" key="1">
    <citation type="submission" date="2019-07" db="EMBL/GenBank/DDBJ databases">
        <title>De Novo Assembly of kiwifruit Actinidia rufa.</title>
        <authorList>
            <person name="Sugita-Konishi S."/>
            <person name="Sato K."/>
            <person name="Mori E."/>
            <person name="Abe Y."/>
            <person name="Kisaki G."/>
            <person name="Hamano K."/>
            <person name="Suezawa K."/>
            <person name="Otani M."/>
            <person name="Fukuda T."/>
            <person name="Manabe T."/>
            <person name="Gomi K."/>
            <person name="Tabuchi M."/>
            <person name="Akimitsu K."/>
            <person name="Kataoka I."/>
        </authorList>
    </citation>
    <scope>NUCLEOTIDE SEQUENCE [LARGE SCALE GENOMIC DNA]</scope>
    <source>
        <strain evidence="5">cv. Fuchu</strain>
    </source>
</reference>
<dbReference type="PANTHER" id="PTHR48025">
    <property type="entry name" value="OS02G0815200 PROTEIN"/>
    <property type="match status" value="1"/>
</dbReference>
<evidence type="ECO:0000259" key="3">
    <source>
        <dbReference type="PROSITE" id="PS50102"/>
    </source>
</evidence>
<organism evidence="4 5">
    <name type="scientific">Actinidia rufa</name>
    <dbReference type="NCBI Taxonomy" id="165716"/>
    <lineage>
        <taxon>Eukaryota</taxon>
        <taxon>Viridiplantae</taxon>
        <taxon>Streptophyta</taxon>
        <taxon>Embryophyta</taxon>
        <taxon>Tracheophyta</taxon>
        <taxon>Spermatophyta</taxon>
        <taxon>Magnoliopsida</taxon>
        <taxon>eudicotyledons</taxon>
        <taxon>Gunneridae</taxon>
        <taxon>Pentapetalae</taxon>
        <taxon>asterids</taxon>
        <taxon>Ericales</taxon>
        <taxon>Actinidiaceae</taxon>
        <taxon>Actinidia</taxon>
    </lineage>
</organism>
<dbReference type="SMART" id="SM00360">
    <property type="entry name" value="RRM"/>
    <property type="match status" value="2"/>
</dbReference>
<accession>A0A7J0FQC7</accession>
<dbReference type="PROSITE" id="PS50102">
    <property type="entry name" value="RRM"/>
    <property type="match status" value="2"/>
</dbReference>
<proteinExistence type="predicted"/>